<feature type="compositionally biased region" description="Polar residues" evidence="1">
    <location>
        <begin position="283"/>
        <end position="297"/>
    </location>
</feature>
<keyword evidence="4" id="KW-1185">Reference proteome</keyword>
<reference evidence="3 4" key="1">
    <citation type="submission" date="2017-03" db="EMBL/GenBank/DDBJ databases">
        <title>An alternative strategy for trypanosome survival in the mammalian bloodstream revealed through genome and transcriptome analysis of the ubiquitous bovine parasite Trypanosoma (Megatrypanum) theileri.</title>
        <authorList>
            <person name="Kelly S."/>
            <person name="Ivens A."/>
            <person name="Mott A."/>
            <person name="O'Neill E."/>
            <person name="Emms D."/>
            <person name="Macleod O."/>
            <person name="Voorheis P."/>
            <person name="Matthews J."/>
            <person name="Matthews K."/>
            <person name="Carrington M."/>
        </authorList>
    </citation>
    <scope>NUCLEOTIDE SEQUENCE [LARGE SCALE GENOMIC DNA]</scope>
    <source>
        <strain evidence="3">Edinburgh</strain>
    </source>
</reference>
<dbReference type="Proteomes" id="UP000192257">
    <property type="component" value="Unassembled WGS sequence"/>
</dbReference>
<feature type="signal peptide" evidence="2">
    <location>
        <begin position="1"/>
        <end position="27"/>
    </location>
</feature>
<comment type="caution">
    <text evidence="3">The sequence shown here is derived from an EMBL/GenBank/DDBJ whole genome shotgun (WGS) entry which is preliminary data.</text>
</comment>
<evidence type="ECO:0000256" key="2">
    <source>
        <dbReference type="SAM" id="SignalP"/>
    </source>
</evidence>
<dbReference type="VEuPathDB" id="TriTrypDB:TM35_000311680"/>
<accession>A0A1X0NML6</accession>
<evidence type="ECO:0000313" key="3">
    <source>
        <dbReference type="EMBL" id="ORC85982.1"/>
    </source>
</evidence>
<proteinExistence type="predicted"/>
<name>A0A1X0NML6_9TRYP</name>
<sequence>MTRKSMLSCCVLCPLAIVLCCVGVAYAAAQLEGWQKRDIDIVTSVAKNAYIWIVKADEAFAEIVKVTDECKSVARSTKTAARRAETFARSVERLLKRVESNPPKVTQKRAEGDEVIKEAKDAAVLARNTAKKTEEKADQTSLIGVTANSASQNLDRVYTWRLRKYNEIHQETAEKDFLRQMKESVESVYPNINESDLDTGGQDVIFASDTANYAAYNAEKSADSAEAAAKRVEEALEKLETAVHALKKKMEGRESTEKERSPEHSTTITAPPAAVGEKRVKQQENTGTGPETKQTTEVQEERTEAVNGQESGSANTPTKQLSRSPRGSNDGETSVNTLLQNAALTNGMALNDGSSTPALLRAPFLLLLLLLSVLGCMTVC</sequence>
<feature type="compositionally biased region" description="Polar residues" evidence="1">
    <location>
        <begin position="306"/>
        <end position="334"/>
    </location>
</feature>
<feature type="compositionally biased region" description="Basic and acidic residues" evidence="1">
    <location>
        <begin position="248"/>
        <end position="263"/>
    </location>
</feature>
<dbReference type="AlphaFoldDB" id="A0A1X0NML6"/>
<evidence type="ECO:0000313" key="4">
    <source>
        <dbReference type="Proteomes" id="UP000192257"/>
    </source>
</evidence>
<dbReference type="RefSeq" id="XP_028880048.1">
    <property type="nucleotide sequence ID" value="XM_029028649.1"/>
</dbReference>
<dbReference type="EMBL" id="NBCO01000031">
    <property type="protein sequence ID" value="ORC85982.1"/>
    <property type="molecule type" value="Genomic_DNA"/>
</dbReference>
<evidence type="ECO:0000256" key="1">
    <source>
        <dbReference type="SAM" id="MobiDB-lite"/>
    </source>
</evidence>
<keyword evidence="2" id="KW-0732">Signal</keyword>
<dbReference type="GeneID" id="39988429"/>
<gene>
    <name evidence="3" type="ORF">TM35_000311680</name>
</gene>
<feature type="chain" id="PRO_5010879889" description="Trypanosoma glutamic acid/alanine-rich protein domain-containing protein" evidence="2">
    <location>
        <begin position="28"/>
        <end position="380"/>
    </location>
</feature>
<feature type="region of interest" description="Disordered" evidence="1">
    <location>
        <begin position="246"/>
        <end position="334"/>
    </location>
</feature>
<evidence type="ECO:0008006" key="5">
    <source>
        <dbReference type="Google" id="ProtNLM"/>
    </source>
</evidence>
<protein>
    <recommendedName>
        <fullName evidence="5">Trypanosoma glutamic acid/alanine-rich protein domain-containing protein</fullName>
    </recommendedName>
</protein>
<organism evidence="3 4">
    <name type="scientific">Trypanosoma theileri</name>
    <dbReference type="NCBI Taxonomy" id="67003"/>
    <lineage>
        <taxon>Eukaryota</taxon>
        <taxon>Discoba</taxon>
        <taxon>Euglenozoa</taxon>
        <taxon>Kinetoplastea</taxon>
        <taxon>Metakinetoplastina</taxon>
        <taxon>Trypanosomatida</taxon>
        <taxon>Trypanosomatidae</taxon>
        <taxon>Trypanosoma</taxon>
    </lineage>
</organism>